<dbReference type="Proteomes" id="UP000004893">
    <property type="component" value="Unassembled WGS sequence"/>
</dbReference>
<dbReference type="CDD" id="cd06579">
    <property type="entry name" value="TM_PBP1_transp_AraH_like"/>
    <property type="match status" value="1"/>
</dbReference>
<evidence type="ECO:0000313" key="7">
    <source>
        <dbReference type="EMBL" id="EEG73690.1"/>
    </source>
</evidence>
<gene>
    <name evidence="7" type="ORF">CLOHYLEM_06372</name>
</gene>
<dbReference type="STRING" id="553973.CLOHYLEM_06372"/>
<dbReference type="PANTHER" id="PTHR32196">
    <property type="entry name" value="ABC TRANSPORTER PERMEASE PROTEIN YPHD-RELATED-RELATED"/>
    <property type="match status" value="1"/>
</dbReference>
<evidence type="ECO:0000256" key="2">
    <source>
        <dbReference type="ARBA" id="ARBA00022475"/>
    </source>
</evidence>
<dbReference type="OrthoDB" id="9784538at2"/>
<reference evidence="7" key="1">
    <citation type="submission" date="2009-02" db="EMBL/GenBank/DDBJ databases">
        <authorList>
            <person name="Fulton L."/>
            <person name="Clifton S."/>
            <person name="Fulton B."/>
            <person name="Xu J."/>
            <person name="Minx P."/>
            <person name="Pepin K.H."/>
            <person name="Johnson M."/>
            <person name="Bhonagiri V."/>
            <person name="Nash W.E."/>
            <person name="Mardis E.R."/>
            <person name="Wilson R.K."/>
        </authorList>
    </citation>
    <scope>NUCLEOTIDE SEQUENCE [LARGE SCALE GENOMIC DNA]</scope>
    <source>
        <strain evidence="7">DSM 15053</strain>
    </source>
</reference>
<evidence type="ECO:0000256" key="4">
    <source>
        <dbReference type="ARBA" id="ARBA00022989"/>
    </source>
</evidence>
<accession>C0C2R6</accession>
<feature type="transmembrane region" description="Helical" evidence="6">
    <location>
        <begin position="216"/>
        <end position="235"/>
    </location>
</feature>
<keyword evidence="5 6" id="KW-0472">Membrane</keyword>
<dbReference type="Pfam" id="PF02653">
    <property type="entry name" value="BPD_transp_2"/>
    <property type="match status" value="1"/>
</dbReference>
<dbReference type="GO" id="GO:0022857">
    <property type="term" value="F:transmembrane transporter activity"/>
    <property type="evidence" value="ECO:0007669"/>
    <property type="project" value="InterPro"/>
</dbReference>
<dbReference type="HOGENOM" id="CLU_028880_2_2_9"/>
<feature type="transmembrane region" description="Helical" evidence="6">
    <location>
        <begin position="53"/>
        <end position="86"/>
    </location>
</feature>
<reference evidence="7" key="2">
    <citation type="submission" date="2013-06" db="EMBL/GenBank/DDBJ databases">
        <title>Draft genome sequence of Clostridium hylemonae (DSM 15053).</title>
        <authorList>
            <person name="Sudarsanam P."/>
            <person name="Ley R."/>
            <person name="Guruge J."/>
            <person name="Turnbaugh P.J."/>
            <person name="Mahowald M."/>
            <person name="Liep D."/>
            <person name="Gordon J."/>
        </authorList>
    </citation>
    <scope>NUCLEOTIDE SEQUENCE</scope>
    <source>
        <strain evidence="7">DSM 15053</strain>
    </source>
</reference>
<evidence type="ECO:0000256" key="5">
    <source>
        <dbReference type="ARBA" id="ARBA00023136"/>
    </source>
</evidence>
<comment type="subcellular location">
    <subcellularLocation>
        <location evidence="1">Cell membrane</location>
        <topology evidence="1">Multi-pass membrane protein</topology>
    </subcellularLocation>
</comment>
<evidence type="ECO:0000256" key="6">
    <source>
        <dbReference type="SAM" id="Phobius"/>
    </source>
</evidence>
<dbReference type="eggNOG" id="COG1172">
    <property type="taxonomic scope" value="Bacteria"/>
</dbReference>
<evidence type="ECO:0000256" key="1">
    <source>
        <dbReference type="ARBA" id="ARBA00004651"/>
    </source>
</evidence>
<evidence type="ECO:0000313" key="8">
    <source>
        <dbReference type="Proteomes" id="UP000004893"/>
    </source>
</evidence>
<feature type="transmembrane region" description="Helical" evidence="6">
    <location>
        <begin position="286"/>
        <end position="311"/>
    </location>
</feature>
<feature type="transmembrane region" description="Helical" evidence="6">
    <location>
        <begin position="164"/>
        <end position="185"/>
    </location>
</feature>
<name>C0C2R6_9FIRM</name>
<dbReference type="AlphaFoldDB" id="C0C2R6"/>
<sequence>MNRVKTGKAGTLLRRTEFSLVIIIVVIFLVAAFGTDNFLTNYNLTNILKQCSIIGVISISATFIIITGGIDLSCGAICGMSTLIVAMGQAKWGMTVSVSILLALAVSVICGLYNAVIINEFKVPPFIATLGSMTILRGLVKVISNASTIAGLDKKFGEFASESVAFIPKLAVIWVIVVLLGFFILHSTTFGRNLYVLGSGQEVARLCGISIRRVTYMTYGIAGFLCGVAGVMLASRINSAVPTAGTGYEMNAIAASVIGGASLSGAKGSVWGTALGTILMTLIDNAGIQFGINSFIMEISTGVLITIAVIIDQMKNKKTAR</sequence>
<organism evidence="7 8">
    <name type="scientific">[Clostridium] hylemonae DSM 15053</name>
    <dbReference type="NCBI Taxonomy" id="553973"/>
    <lineage>
        <taxon>Bacteria</taxon>
        <taxon>Bacillati</taxon>
        <taxon>Bacillota</taxon>
        <taxon>Clostridia</taxon>
        <taxon>Lachnospirales</taxon>
        <taxon>Lachnospiraceae</taxon>
    </lineage>
</organism>
<dbReference type="EMBL" id="ABYI02000023">
    <property type="protein sequence ID" value="EEG73690.1"/>
    <property type="molecule type" value="Genomic_DNA"/>
</dbReference>
<feature type="transmembrane region" description="Helical" evidence="6">
    <location>
        <begin position="12"/>
        <end position="33"/>
    </location>
</feature>
<protein>
    <submittedName>
        <fullName evidence="7">Branched-chain amino acid ABC transporter, permease protein</fullName>
    </submittedName>
</protein>
<keyword evidence="2" id="KW-1003">Cell membrane</keyword>
<dbReference type="PANTHER" id="PTHR32196:SF72">
    <property type="entry name" value="RIBOSE IMPORT PERMEASE PROTEIN RBSC"/>
    <property type="match status" value="1"/>
</dbReference>
<dbReference type="GO" id="GO:0005886">
    <property type="term" value="C:plasma membrane"/>
    <property type="evidence" value="ECO:0007669"/>
    <property type="project" value="UniProtKB-SubCell"/>
</dbReference>
<dbReference type="InterPro" id="IPR001851">
    <property type="entry name" value="ABC_transp_permease"/>
</dbReference>
<proteinExistence type="predicted"/>
<comment type="caution">
    <text evidence="7">The sequence shown here is derived from an EMBL/GenBank/DDBJ whole genome shotgun (WGS) entry which is preliminary data.</text>
</comment>
<keyword evidence="4 6" id="KW-1133">Transmembrane helix</keyword>
<keyword evidence="3 6" id="KW-0812">Transmembrane</keyword>
<feature type="transmembrane region" description="Helical" evidence="6">
    <location>
        <begin position="98"/>
        <end position="117"/>
    </location>
</feature>
<dbReference type="RefSeq" id="WP_006443733.1">
    <property type="nucleotide sequence ID" value="NZ_CP036524.1"/>
</dbReference>
<keyword evidence="8" id="KW-1185">Reference proteome</keyword>
<evidence type="ECO:0000256" key="3">
    <source>
        <dbReference type="ARBA" id="ARBA00022692"/>
    </source>
</evidence>